<name>A0A5B0EGK4_9MICC</name>
<evidence type="ECO:0000313" key="7">
    <source>
        <dbReference type="EMBL" id="KAA0977552.1"/>
    </source>
</evidence>
<dbReference type="Proteomes" id="UP000323856">
    <property type="component" value="Unassembled WGS sequence"/>
</dbReference>
<dbReference type="PANTHER" id="PTHR37422:SF13">
    <property type="entry name" value="LIPOPOLYSACCHARIDE BIOSYNTHESIS PROTEIN PA4999-RELATED"/>
    <property type="match status" value="1"/>
</dbReference>
<comment type="subcellular location">
    <subcellularLocation>
        <location evidence="1">Membrane</location>
        <topology evidence="1">Multi-pass membrane protein</topology>
    </subcellularLocation>
</comment>
<dbReference type="PANTHER" id="PTHR37422">
    <property type="entry name" value="TEICHURONIC ACID BIOSYNTHESIS PROTEIN TUAE"/>
    <property type="match status" value="1"/>
</dbReference>
<feature type="transmembrane region" description="Helical" evidence="5">
    <location>
        <begin position="202"/>
        <end position="219"/>
    </location>
</feature>
<evidence type="ECO:0000313" key="8">
    <source>
        <dbReference type="Proteomes" id="UP000323856"/>
    </source>
</evidence>
<feature type="transmembrane region" description="Helical" evidence="5">
    <location>
        <begin position="20"/>
        <end position="40"/>
    </location>
</feature>
<feature type="transmembrane region" description="Helical" evidence="5">
    <location>
        <begin position="139"/>
        <end position="161"/>
    </location>
</feature>
<feature type="transmembrane region" description="Helical" evidence="5">
    <location>
        <begin position="110"/>
        <end position="127"/>
    </location>
</feature>
<evidence type="ECO:0000256" key="5">
    <source>
        <dbReference type="SAM" id="Phobius"/>
    </source>
</evidence>
<feature type="transmembrane region" description="Helical" evidence="5">
    <location>
        <begin position="271"/>
        <end position="295"/>
    </location>
</feature>
<evidence type="ECO:0000259" key="6">
    <source>
        <dbReference type="Pfam" id="PF04932"/>
    </source>
</evidence>
<protein>
    <submittedName>
        <fullName evidence="7">O-antigen ligase family protein</fullName>
    </submittedName>
</protein>
<evidence type="ECO:0000256" key="2">
    <source>
        <dbReference type="ARBA" id="ARBA00022692"/>
    </source>
</evidence>
<feature type="domain" description="O-antigen ligase-related" evidence="6">
    <location>
        <begin position="235"/>
        <end position="363"/>
    </location>
</feature>
<dbReference type="AlphaFoldDB" id="A0A5B0EGK4"/>
<comment type="caution">
    <text evidence="7">The sequence shown here is derived from an EMBL/GenBank/DDBJ whole genome shotgun (WGS) entry which is preliminary data.</text>
</comment>
<keyword evidence="3 5" id="KW-1133">Transmembrane helix</keyword>
<accession>A0A5B0EGK4</accession>
<keyword evidence="2 5" id="KW-0812">Transmembrane</keyword>
<dbReference type="Pfam" id="PF04932">
    <property type="entry name" value="Wzy_C"/>
    <property type="match status" value="1"/>
</dbReference>
<dbReference type="GO" id="GO:0016874">
    <property type="term" value="F:ligase activity"/>
    <property type="evidence" value="ECO:0007669"/>
    <property type="project" value="UniProtKB-KW"/>
</dbReference>
<dbReference type="GO" id="GO:0016020">
    <property type="term" value="C:membrane"/>
    <property type="evidence" value="ECO:0007669"/>
    <property type="project" value="UniProtKB-SubCell"/>
</dbReference>
<dbReference type="OrthoDB" id="5243524at2"/>
<feature type="transmembrane region" description="Helical" evidence="5">
    <location>
        <begin position="316"/>
        <end position="335"/>
    </location>
</feature>
<feature type="transmembrane region" description="Helical" evidence="5">
    <location>
        <begin position="412"/>
        <end position="432"/>
    </location>
</feature>
<feature type="transmembrane region" description="Helical" evidence="5">
    <location>
        <begin position="347"/>
        <end position="375"/>
    </location>
</feature>
<keyword evidence="4 5" id="KW-0472">Membrane</keyword>
<feature type="transmembrane region" description="Helical" evidence="5">
    <location>
        <begin position="46"/>
        <end position="66"/>
    </location>
</feature>
<evidence type="ECO:0000256" key="4">
    <source>
        <dbReference type="ARBA" id="ARBA00023136"/>
    </source>
</evidence>
<evidence type="ECO:0000256" key="3">
    <source>
        <dbReference type="ARBA" id="ARBA00022989"/>
    </source>
</evidence>
<evidence type="ECO:0000256" key="1">
    <source>
        <dbReference type="ARBA" id="ARBA00004141"/>
    </source>
</evidence>
<keyword evidence="7" id="KW-0436">Ligase</keyword>
<gene>
    <name evidence="7" type="ORF">FQ154_07465</name>
</gene>
<proteinExistence type="predicted"/>
<reference evidence="7 8" key="1">
    <citation type="submission" date="2019-07" db="EMBL/GenBank/DDBJ databases">
        <title>Analysis of the biochemical properties, biological activity and biotechnological potential of siderophores and biosurfactants produced by Antarctic psychrotolerant bacteria.</title>
        <authorList>
            <person name="Styczynski M."/>
            <person name="Krucon T."/>
            <person name="Decewicz P."/>
            <person name="Dziewit L."/>
        </authorList>
    </citation>
    <scope>NUCLEOTIDE SEQUENCE [LARGE SCALE GENOMIC DNA]</scope>
    <source>
        <strain evidence="7 8">ANT_H27</strain>
    </source>
</reference>
<sequence length="460" mass="49640">MKIQGKNAQIVSEMEGPPLLLKVTLLSVLVLPAYMVMGPLGASGSVGHVLALSVFVIWMAAAAFGLHNPWIFGHPGRAVLLFWIIASCLSYIALFSGFSGGSDNIQRAAADRWILLIGAGAGITLMTTETVRTLSSLRLIVRIVIMGAVISCVVALFQFTLRIDPMTWVSSMMLGFENNGSGTPFQERGTFARVAGSTMHPIELGVITSMLLPLSLWWAKYDRSMPTWFRVAAPILLFAGNVMTVSRTSMLGLVVAAVIAIPFMPILAKKWAVVVVPMGTAVLFLMVPGMVTTLFSSATAGSSDASITYRTDDYPLAWLLFFDHPFLGLGPGAWIPVDPKNIFDNQYLLTVITLGCIGLLAFLLYLLVPAFAALMAARRAESEELRFIGGCLGAAMLVAAISAGTFDAMSFQTFALITPFFVGLQGTVWLMVKGHPAYSITAEREVLKMKRQTGGISWIR</sequence>
<feature type="transmembrane region" description="Helical" evidence="5">
    <location>
        <begin position="78"/>
        <end position="98"/>
    </location>
</feature>
<dbReference type="InterPro" id="IPR007016">
    <property type="entry name" value="O-antigen_ligase-rel_domated"/>
</dbReference>
<organism evidence="7 8">
    <name type="scientific">Paeniglutamicibacter gangotriensis</name>
    <dbReference type="NCBI Taxonomy" id="254787"/>
    <lineage>
        <taxon>Bacteria</taxon>
        <taxon>Bacillati</taxon>
        <taxon>Actinomycetota</taxon>
        <taxon>Actinomycetes</taxon>
        <taxon>Micrococcales</taxon>
        <taxon>Micrococcaceae</taxon>
        <taxon>Paeniglutamicibacter</taxon>
    </lineage>
</organism>
<dbReference type="InterPro" id="IPR051533">
    <property type="entry name" value="WaaL-like"/>
</dbReference>
<dbReference type="RefSeq" id="WP_149619229.1">
    <property type="nucleotide sequence ID" value="NZ_VOBL01000006.1"/>
</dbReference>
<dbReference type="EMBL" id="VOBL01000006">
    <property type="protein sequence ID" value="KAA0977552.1"/>
    <property type="molecule type" value="Genomic_DNA"/>
</dbReference>
<feature type="transmembrane region" description="Helical" evidence="5">
    <location>
        <begin position="387"/>
        <end position="406"/>
    </location>
</feature>